<name>A0A5C5UXD9_9BACT</name>
<dbReference type="Proteomes" id="UP000316714">
    <property type="component" value="Unassembled WGS sequence"/>
</dbReference>
<gene>
    <name evidence="2" type="ORF">KOR34_44280</name>
</gene>
<dbReference type="EMBL" id="SIHJ01000004">
    <property type="protein sequence ID" value="TWT31054.1"/>
    <property type="molecule type" value="Genomic_DNA"/>
</dbReference>
<dbReference type="RefSeq" id="WP_146568246.1">
    <property type="nucleotide sequence ID" value="NZ_SIHJ01000004.1"/>
</dbReference>
<evidence type="ECO:0000313" key="3">
    <source>
        <dbReference type="Proteomes" id="UP000316714"/>
    </source>
</evidence>
<proteinExistence type="predicted"/>
<feature type="transmembrane region" description="Helical" evidence="1">
    <location>
        <begin position="12"/>
        <end position="33"/>
    </location>
</feature>
<evidence type="ECO:0000313" key="2">
    <source>
        <dbReference type="EMBL" id="TWT31054.1"/>
    </source>
</evidence>
<keyword evidence="1" id="KW-1133">Transmembrane helix</keyword>
<dbReference type="AlphaFoldDB" id="A0A5C5UXD9"/>
<feature type="transmembrane region" description="Helical" evidence="1">
    <location>
        <begin position="72"/>
        <end position="91"/>
    </location>
</feature>
<protein>
    <submittedName>
        <fullName evidence="2">Uncharacterized protein</fullName>
    </submittedName>
</protein>
<accession>A0A5C5UXD9</accession>
<comment type="caution">
    <text evidence="2">The sequence shown here is derived from an EMBL/GenBank/DDBJ whole genome shotgun (WGS) entry which is preliminary data.</text>
</comment>
<keyword evidence="3" id="KW-1185">Reference proteome</keyword>
<keyword evidence="1" id="KW-0812">Transmembrane</keyword>
<keyword evidence="1" id="KW-0472">Membrane</keyword>
<organism evidence="2 3">
    <name type="scientific">Posidoniimonas corsicana</name>
    <dbReference type="NCBI Taxonomy" id="1938618"/>
    <lineage>
        <taxon>Bacteria</taxon>
        <taxon>Pseudomonadati</taxon>
        <taxon>Planctomycetota</taxon>
        <taxon>Planctomycetia</taxon>
        <taxon>Pirellulales</taxon>
        <taxon>Lacipirellulaceae</taxon>
        <taxon>Posidoniimonas</taxon>
    </lineage>
</organism>
<evidence type="ECO:0000256" key="1">
    <source>
        <dbReference type="SAM" id="Phobius"/>
    </source>
</evidence>
<sequence length="92" mass="10062">MIELLIGLAARVLFLVLLLVASYGVGIIAVAIASFGKVRDAIFDDEGIPNDVWKHHRLTYPRGQVRYVRSSATTVLGLILIVVCWILAFGVP</sequence>
<reference evidence="2 3" key="1">
    <citation type="submission" date="2019-02" db="EMBL/GenBank/DDBJ databases">
        <title>Deep-cultivation of Planctomycetes and their phenomic and genomic characterization uncovers novel biology.</title>
        <authorList>
            <person name="Wiegand S."/>
            <person name="Jogler M."/>
            <person name="Boedeker C."/>
            <person name="Pinto D."/>
            <person name="Vollmers J."/>
            <person name="Rivas-Marin E."/>
            <person name="Kohn T."/>
            <person name="Peeters S.H."/>
            <person name="Heuer A."/>
            <person name="Rast P."/>
            <person name="Oberbeckmann S."/>
            <person name="Bunk B."/>
            <person name="Jeske O."/>
            <person name="Meyerdierks A."/>
            <person name="Storesund J.E."/>
            <person name="Kallscheuer N."/>
            <person name="Luecker S."/>
            <person name="Lage O.M."/>
            <person name="Pohl T."/>
            <person name="Merkel B.J."/>
            <person name="Hornburger P."/>
            <person name="Mueller R.-W."/>
            <person name="Bruemmer F."/>
            <person name="Labrenz M."/>
            <person name="Spormann A.M."/>
            <person name="Op Den Camp H."/>
            <person name="Overmann J."/>
            <person name="Amann R."/>
            <person name="Jetten M.S.M."/>
            <person name="Mascher T."/>
            <person name="Medema M.H."/>
            <person name="Devos D.P."/>
            <person name="Kaster A.-K."/>
            <person name="Ovreas L."/>
            <person name="Rohde M."/>
            <person name="Galperin M.Y."/>
            <person name="Jogler C."/>
        </authorList>
    </citation>
    <scope>NUCLEOTIDE SEQUENCE [LARGE SCALE GENOMIC DNA]</scope>
    <source>
        <strain evidence="2 3">KOR34</strain>
    </source>
</reference>